<reference evidence="1 2" key="1">
    <citation type="journal article" date="2021" name="BMC Genomics">
        <title>Datura genome reveals duplications of psychoactive alkaloid biosynthetic genes and high mutation rate following tissue culture.</title>
        <authorList>
            <person name="Rajewski A."/>
            <person name="Carter-House D."/>
            <person name="Stajich J."/>
            <person name="Litt A."/>
        </authorList>
    </citation>
    <scope>NUCLEOTIDE SEQUENCE [LARGE SCALE GENOMIC DNA]</scope>
    <source>
        <strain evidence="1">AR-01</strain>
    </source>
</reference>
<proteinExistence type="predicted"/>
<keyword evidence="2" id="KW-1185">Reference proteome</keyword>
<evidence type="ECO:0000313" key="2">
    <source>
        <dbReference type="Proteomes" id="UP000823775"/>
    </source>
</evidence>
<name>A0ABS8VBK9_DATST</name>
<protein>
    <submittedName>
        <fullName evidence="1">Uncharacterized protein</fullName>
    </submittedName>
</protein>
<dbReference type="Proteomes" id="UP000823775">
    <property type="component" value="Unassembled WGS sequence"/>
</dbReference>
<accession>A0ABS8VBK9</accession>
<evidence type="ECO:0000313" key="1">
    <source>
        <dbReference type="EMBL" id="MCD9643872.1"/>
    </source>
</evidence>
<sequence length="106" mass="12095">MRLLQSGYSVNTTINNNLDPEGARFLEKLPNASQKLKIYITNPEDPKSFEPDILNTKFLLFLKVAKAFKFPRLSSKKLLDSGFKYKYNLEDMYDGAIASCKRVGLL</sequence>
<comment type="caution">
    <text evidence="1">The sequence shown here is derived from an EMBL/GenBank/DDBJ whole genome shotgun (WGS) entry which is preliminary data.</text>
</comment>
<gene>
    <name evidence="1" type="ORF">HAX54_031756</name>
</gene>
<organism evidence="1 2">
    <name type="scientific">Datura stramonium</name>
    <name type="common">Jimsonweed</name>
    <name type="synonym">Common thornapple</name>
    <dbReference type="NCBI Taxonomy" id="4076"/>
    <lineage>
        <taxon>Eukaryota</taxon>
        <taxon>Viridiplantae</taxon>
        <taxon>Streptophyta</taxon>
        <taxon>Embryophyta</taxon>
        <taxon>Tracheophyta</taxon>
        <taxon>Spermatophyta</taxon>
        <taxon>Magnoliopsida</taxon>
        <taxon>eudicotyledons</taxon>
        <taxon>Gunneridae</taxon>
        <taxon>Pentapetalae</taxon>
        <taxon>asterids</taxon>
        <taxon>lamiids</taxon>
        <taxon>Solanales</taxon>
        <taxon>Solanaceae</taxon>
        <taxon>Solanoideae</taxon>
        <taxon>Datureae</taxon>
        <taxon>Datura</taxon>
    </lineage>
</organism>
<dbReference type="Gene3D" id="3.40.50.720">
    <property type="entry name" value="NAD(P)-binding Rossmann-like Domain"/>
    <property type="match status" value="1"/>
</dbReference>
<dbReference type="EMBL" id="JACEIK010004020">
    <property type="protein sequence ID" value="MCD9643872.1"/>
    <property type="molecule type" value="Genomic_DNA"/>
</dbReference>